<keyword evidence="6 10" id="KW-0067">ATP-binding</keyword>
<dbReference type="RefSeq" id="WP_205360090.1">
    <property type="nucleotide sequence ID" value="NZ_JADKYB010000016.1"/>
</dbReference>
<dbReference type="Gene3D" id="3.40.50.300">
    <property type="entry name" value="P-loop containing nucleotide triphosphate hydrolases"/>
    <property type="match status" value="2"/>
</dbReference>
<dbReference type="InterPro" id="IPR013563">
    <property type="entry name" value="Oligopep_ABC_C"/>
</dbReference>
<evidence type="ECO:0000313" key="11">
    <source>
        <dbReference type="Proteomes" id="UP000749040"/>
    </source>
</evidence>
<comment type="subcellular location">
    <subcellularLocation>
        <location evidence="1">Cell membrane</location>
        <topology evidence="1">Peripheral membrane protein</topology>
    </subcellularLocation>
</comment>
<protein>
    <submittedName>
        <fullName evidence="10">ABC transporter ATP-binding protein</fullName>
    </submittedName>
</protein>
<evidence type="ECO:0000256" key="1">
    <source>
        <dbReference type="ARBA" id="ARBA00004202"/>
    </source>
</evidence>
<dbReference type="InterPro" id="IPR003439">
    <property type="entry name" value="ABC_transporter-like_ATP-bd"/>
</dbReference>
<keyword evidence="5" id="KW-0547">Nucleotide-binding</keyword>
<name>A0ABS2TY00_9ACTN</name>
<evidence type="ECO:0000256" key="6">
    <source>
        <dbReference type="ARBA" id="ARBA00022840"/>
    </source>
</evidence>
<evidence type="ECO:0000256" key="2">
    <source>
        <dbReference type="ARBA" id="ARBA00005417"/>
    </source>
</evidence>
<dbReference type="InterPro" id="IPR050388">
    <property type="entry name" value="ABC_Ni/Peptide_Import"/>
</dbReference>
<dbReference type="GO" id="GO:0005524">
    <property type="term" value="F:ATP binding"/>
    <property type="evidence" value="ECO:0007669"/>
    <property type="project" value="UniProtKB-KW"/>
</dbReference>
<dbReference type="InterPro" id="IPR027417">
    <property type="entry name" value="P-loop_NTPase"/>
</dbReference>
<keyword evidence="3" id="KW-0813">Transport</keyword>
<organism evidence="10 11">
    <name type="scientific">Actinacidiphila acididurans</name>
    <dbReference type="NCBI Taxonomy" id="2784346"/>
    <lineage>
        <taxon>Bacteria</taxon>
        <taxon>Bacillati</taxon>
        <taxon>Actinomycetota</taxon>
        <taxon>Actinomycetes</taxon>
        <taxon>Kitasatosporales</taxon>
        <taxon>Streptomycetaceae</taxon>
        <taxon>Actinacidiphila</taxon>
    </lineage>
</organism>
<dbReference type="SUPFAM" id="SSF52540">
    <property type="entry name" value="P-loop containing nucleoside triphosphate hydrolases"/>
    <property type="match status" value="2"/>
</dbReference>
<comment type="similarity">
    <text evidence="2">Belongs to the ABC transporter superfamily.</text>
</comment>
<dbReference type="NCBIfam" id="NF007739">
    <property type="entry name" value="PRK10419.1"/>
    <property type="match status" value="2"/>
</dbReference>
<dbReference type="EMBL" id="JADKYB010000016">
    <property type="protein sequence ID" value="MBM9508229.1"/>
    <property type="molecule type" value="Genomic_DNA"/>
</dbReference>
<evidence type="ECO:0000256" key="7">
    <source>
        <dbReference type="ARBA" id="ARBA00023136"/>
    </source>
</evidence>
<evidence type="ECO:0000256" key="8">
    <source>
        <dbReference type="SAM" id="MobiDB-lite"/>
    </source>
</evidence>
<evidence type="ECO:0000256" key="4">
    <source>
        <dbReference type="ARBA" id="ARBA00022475"/>
    </source>
</evidence>
<dbReference type="NCBIfam" id="NF008453">
    <property type="entry name" value="PRK11308.1"/>
    <property type="match status" value="2"/>
</dbReference>
<dbReference type="PANTHER" id="PTHR43297">
    <property type="entry name" value="OLIGOPEPTIDE TRANSPORT ATP-BINDING PROTEIN APPD"/>
    <property type="match status" value="1"/>
</dbReference>
<feature type="compositionally biased region" description="Low complexity" evidence="8">
    <location>
        <begin position="328"/>
        <end position="348"/>
    </location>
</feature>
<evidence type="ECO:0000256" key="3">
    <source>
        <dbReference type="ARBA" id="ARBA00022448"/>
    </source>
</evidence>
<reference evidence="10 11" key="1">
    <citation type="submission" date="2021-01" db="EMBL/GenBank/DDBJ databases">
        <title>Streptomyces acididurans sp. nov., isolated from a peat swamp forest soil.</title>
        <authorList>
            <person name="Chantavorakit T."/>
            <person name="Duangmal K."/>
        </authorList>
    </citation>
    <scope>NUCLEOTIDE SEQUENCE [LARGE SCALE GENOMIC DNA]</scope>
    <source>
        <strain evidence="10 11">KK5PA1</strain>
    </source>
</reference>
<feature type="region of interest" description="Disordered" evidence="8">
    <location>
        <begin position="328"/>
        <end position="380"/>
    </location>
</feature>
<gene>
    <name evidence="10" type="ORF">ITX44_27470</name>
</gene>
<feature type="region of interest" description="Disordered" evidence="8">
    <location>
        <begin position="656"/>
        <end position="679"/>
    </location>
</feature>
<dbReference type="Pfam" id="PF08352">
    <property type="entry name" value="oligo_HPY"/>
    <property type="match status" value="2"/>
</dbReference>
<accession>A0ABS2TY00</accession>
<comment type="caution">
    <text evidence="10">The sequence shown here is derived from an EMBL/GenBank/DDBJ whole genome shotgun (WGS) entry which is preliminary data.</text>
</comment>
<feature type="compositionally biased region" description="Low complexity" evidence="8">
    <location>
        <begin position="362"/>
        <end position="377"/>
    </location>
</feature>
<dbReference type="Proteomes" id="UP000749040">
    <property type="component" value="Unassembled WGS sequence"/>
</dbReference>
<keyword evidence="11" id="KW-1185">Reference proteome</keyword>
<evidence type="ECO:0000313" key="10">
    <source>
        <dbReference type="EMBL" id="MBM9508229.1"/>
    </source>
</evidence>
<sequence length="735" mass="78261">MPLLDVRHLTTRITTGRGTVRAVEDVSFTLEAGETLGLVGESGCGKSMTGLSLMGLLPPGGGIAPGSSVRLDGRELVGLPARELRRVRGNDIAMVFQDPMTSLDPTKTIGRQIAEPVLLHQRCSRAAARERAVEALGLVGLPQPRRRLDDYPHQLSGGQRQRALIAMALANEPRVLIADEPTTALDVTVQAQILALLASVRARLGMAMILITHDMGVTAGNIDRVYVMYAGRIAESAGTDRFFHDMRHPYSQRLLASVPRLDQDPLGELPTIPGLPPDLLDPPAGCRFAERCPYATQRCRTEEPVLRGEHGHKFACWHPVRGPVPVAAPRRAPADATAPGPGTATTGDEMSATLPAKRAVSARGPGQPARAGGPLPATTTAVERDEPAPAAGVPLLEARDLVREYPVRGARLPGRARRVVHAVSGVSFSLAQGETFGLVGESGCGKSTLGRLLVGLDRPDAGTVALDGTDLGSLRGRALRRRRRDLHMVFQDPFSSLDPRMRVGAILREPLQIHSVGTAGEQRARAAELMAEVGLPERGLDLFPHEFSGGQRQRIGLARALALTPRVIVADEPVSALDVSVRAQVLNLMKRLQAAHGLSYVVISHDLAVVRHLADRIGVMYLGRLVETGSAEDVCERPAHPYTAGLLAAVPVPDPAAERAKRGHAPSGEPPDPVAPPSGCRFRTRCPLAQARCADEEPAPRAFGPGHAAACHFPLRAPLPEQPDAAGVVPQVPTK</sequence>
<dbReference type="CDD" id="cd03257">
    <property type="entry name" value="ABC_NikE_OppD_transporters"/>
    <property type="match status" value="2"/>
</dbReference>
<evidence type="ECO:0000259" key="9">
    <source>
        <dbReference type="PROSITE" id="PS50893"/>
    </source>
</evidence>
<keyword evidence="4" id="KW-1003">Cell membrane</keyword>
<dbReference type="InterPro" id="IPR003593">
    <property type="entry name" value="AAA+_ATPase"/>
</dbReference>
<keyword evidence="7" id="KW-0472">Membrane</keyword>
<dbReference type="NCBIfam" id="TIGR01727">
    <property type="entry name" value="oligo_HPY"/>
    <property type="match status" value="2"/>
</dbReference>
<dbReference type="SMART" id="SM00382">
    <property type="entry name" value="AAA"/>
    <property type="match status" value="2"/>
</dbReference>
<dbReference type="PANTHER" id="PTHR43297:SF2">
    <property type="entry name" value="DIPEPTIDE TRANSPORT ATP-BINDING PROTEIN DPPD"/>
    <property type="match status" value="1"/>
</dbReference>
<dbReference type="PROSITE" id="PS50893">
    <property type="entry name" value="ABC_TRANSPORTER_2"/>
    <property type="match status" value="2"/>
</dbReference>
<dbReference type="InterPro" id="IPR017871">
    <property type="entry name" value="ABC_transporter-like_CS"/>
</dbReference>
<feature type="domain" description="ABC transporter" evidence="9">
    <location>
        <begin position="396"/>
        <end position="647"/>
    </location>
</feature>
<dbReference type="Pfam" id="PF00005">
    <property type="entry name" value="ABC_tran"/>
    <property type="match status" value="2"/>
</dbReference>
<evidence type="ECO:0000256" key="5">
    <source>
        <dbReference type="ARBA" id="ARBA00022741"/>
    </source>
</evidence>
<proteinExistence type="inferred from homology"/>
<dbReference type="PROSITE" id="PS00211">
    <property type="entry name" value="ABC_TRANSPORTER_1"/>
    <property type="match status" value="2"/>
</dbReference>
<feature type="domain" description="ABC transporter" evidence="9">
    <location>
        <begin position="4"/>
        <end position="255"/>
    </location>
</feature>